<proteinExistence type="predicted"/>
<protein>
    <recommendedName>
        <fullName evidence="1">Tryptophanyl-tRNA synthetase</fullName>
    </recommendedName>
</protein>
<dbReference type="GO" id="GO:0004830">
    <property type="term" value="F:tryptophan-tRNA ligase activity"/>
    <property type="evidence" value="ECO:0007669"/>
    <property type="project" value="InterPro"/>
</dbReference>
<name>A0A3R7NJQ7_TRYRA</name>
<dbReference type="PRINTS" id="PR01039">
    <property type="entry name" value="TRNASYNTHTRP"/>
</dbReference>
<sequence>MHIGHATPFVLTRYLQDALGLSLVVQIADDEKYFFRDIPVGGARASELAVENIKDIIAFGFGPCKTFVFRNTAYTGDMDPTVMRVRRMLTLSAVKNTFDLRNSGNVGKPAFPAVQAAPCFGGAFPWVLRWPAEERLLQCVVSCAIDQDPFFLLTRNVALRV</sequence>
<evidence type="ECO:0000313" key="3">
    <source>
        <dbReference type="Proteomes" id="UP000283634"/>
    </source>
</evidence>
<dbReference type="OMA" id="HIGHATP"/>
<gene>
    <name evidence="2" type="ORF">TraAM80_05662</name>
</gene>
<dbReference type="PANTHER" id="PTHR10055">
    <property type="entry name" value="TRYPTOPHANYL-TRNA SYNTHETASE"/>
    <property type="match status" value="1"/>
</dbReference>
<dbReference type="InterPro" id="IPR002306">
    <property type="entry name" value="Trp-tRNA-ligase"/>
</dbReference>
<dbReference type="PANTHER" id="PTHR10055:SF8">
    <property type="entry name" value="TRYPTOPHAN--TRNA LIGASE"/>
    <property type="match status" value="1"/>
</dbReference>
<dbReference type="AlphaFoldDB" id="A0A3R7NJQ7"/>
<evidence type="ECO:0000313" key="2">
    <source>
        <dbReference type="EMBL" id="RNF03620.1"/>
    </source>
</evidence>
<dbReference type="GO" id="GO:0006436">
    <property type="term" value="P:tryptophanyl-tRNA aminoacylation"/>
    <property type="evidence" value="ECO:0007669"/>
    <property type="project" value="InterPro"/>
</dbReference>
<dbReference type="VEuPathDB" id="TriTrypDB:TRSC58_05705"/>
<dbReference type="Proteomes" id="UP000283634">
    <property type="component" value="Unassembled WGS sequence"/>
</dbReference>
<dbReference type="SUPFAM" id="SSF52374">
    <property type="entry name" value="Nucleotidylyl transferase"/>
    <property type="match status" value="1"/>
</dbReference>
<keyword evidence="2" id="KW-0030">Aminoacyl-tRNA synthetase</keyword>
<dbReference type="OrthoDB" id="10261385at2759"/>
<reference evidence="2 3" key="1">
    <citation type="journal article" date="2018" name="BMC Genomics">
        <title>Genomic comparison of Trypanosoma conorhini and Trypanosoma rangeli to Trypanosoma cruzi strains of high and low virulence.</title>
        <authorList>
            <person name="Bradwell K.R."/>
            <person name="Koparde V.N."/>
            <person name="Matveyev A.V."/>
            <person name="Serrano M.G."/>
            <person name="Alves J.M."/>
            <person name="Parikh H."/>
            <person name="Huang B."/>
            <person name="Lee V."/>
            <person name="Espinosa-Alvarez O."/>
            <person name="Ortiz P.A."/>
            <person name="Costa-Martins A.G."/>
            <person name="Teixeira M.M."/>
            <person name="Buck G.A."/>
        </authorList>
    </citation>
    <scope>NUCLEOTIDE SEQUENCE [LARGE SCALE GENOMIC DNA]</scope>
    <source>
        <strain evidence="2 3">AM80</strain>
    </source>
</reference>
<dbReference type="GeneID" id="40329595"/>
<evidence type="ECO:0000256" key="1">
    <source>
        <dbReference type="ARBA" id="ARBA00030268"/>
    </source>
</evidence>
<dbReference type="GO" id="GO:0005737">
    <property type="term" value="C:cytoplasm"/>
    <property type="evidence" value="ECO:0007669"/>
    <property type="project" value="TreeGrafter"/>
</dbReference>
<organism evidence="2 3">
    <name type="scientific">Trypanosoma rangeli</name>
    <dbReference type="NCBI Taxonomy" id="5698"/>
    <lineage>
        <taxon>Eukaryota</taxon>
        <taxon>Discoba</taxon>
        <taxon>Euglenozoa</taxon>
        <taxon>Kinetoplastea</taxon>
        <taxon>Metakinetoplastina</taxon>
        <taxon>Trypanosomatida</taxon>
        <taxon>Trypanosomatidae</taxon>
        <taxon>Trypanosoma</taxon>
        <taxon>Herpetosoma</taxon>
    </lineage>
</organism>
<keyword evidence="3" id="KW-1185">Reference proteome</keyword>
<accession>A0A3R7NJQ7</accession>
<dbReference type="GO" id="GO:0005524">
    <property type="term" value="F:ATP binding"/>
    <property type="evidence" value="ECO:0007669"/>
    <property type="project" value="InterPro"/>
</dbReference>
<keyword evidence="2" id="KW-0436">Ligase</keyword>
<dbReference type="EMBL" id="MKGL01000189">
    <property type="protein sequence ID" value="RNF03620.1"/>
    <property type="molecule type" value="Genomic_DNA"/>
</dbReference>
<comment type="caution">
    <text evidence="2">The sequence shown here is derived from an EMBL/GenBank/DDBJ whole genome shotgun (WGS) entry which is preliminary data.</text>
</comment>
<dbReference type="InterPro" id="IPR014729">
    <property type="entry name" value="Rossmann-like_a/b/a_fold"/>
</dbReference>
<dbReference type="RefSeq" id="XP_029237625.1">
    <property type="nucleotide sequence ID" value="XM_029382535.1"/>
</dbReference>
<dbReference type="Gene3D" id="3.40.50.620">
    <property type="entry name" value="HUPs"/>
    <property type="match status" value="1"/>
</dbReference>